<evidence type="ECO:0000313" key="3">
    <source>
        <dbReference type="Proteomes" id="UP000294655"/>
    </source>
</evidence>
<feature type="region of interest" description="Disordered" evidence="1">
    <location>
        <begin position="109"/>
        <end position="150"/>
    </location>
</feature>
<feature type="compositionally biased region" description="Basic and acidic residues" evidence="1">
    <location>
        <begin position="64"/>
        <end position="80"/>
    </location>
</feature>
<dbReference type="RefSeq" id="YP_009844410.1">
    <property type="nucleotide sequence ID" value="NC_048755.1"/>
</dbReference>
<name>A0A482IGP3_9CAUD</name>
<organism evidence="2 3">
    <name type="scientific">Stenotrophomonas phage YB07</name>
    <dbReference type="NCBI Taxonomy" id="2555548"/>
    <lineage>
        <taxon>Viruses</taxon>
        <taxon>Duplodnaviria</taxon>
        <taxon>Heunggongvirae</taxon>
        <taxon>Uroviricota</taxon>
        <taxon>Caudoviricetes</taxon>
        <taxon>Menderavirus</taxon>
        <taxon>Menderavirus IMESM1</taxon>
    </lineage>
</organism>
<feature type="compositionally biased region" description="Basic residues" evidence="1">
    <location>
        <begin position="139"/>
        <end position="150"/>
    </location>
</feature>
<dbReference type="Proteomes" id="UP000294655">
    <property type="component" value="Segment"/>
</dbReference>
<proteinExistence type="predicted"/>
<protein>
    <submittedName>
        <fullName evidence="2">Uncharacterized protein</fullName>
    </submittedName>
</protein>
<dbReference type="GeneID" id="55614734"/>
<evidence type="ECO:0000256" key="1">
    <source>
        <dbReference type="SAM" id="MobiDB-lite"/>
    </source>
</evidence>
<feature type="region of interest" description="Disordered" evidence="1">
    <location>
        <begin position="64"/>
        <end position="87"/>
    </location>
</feature>
<evidence type="ECO:0000313" key="2">
    <source>
        <dbReference type="EMBL" id="QBP06260.1"/>
    </source>
</evidence>
<dbReference type="KEGG" id="vg:55614734"/>
<reference evidence="2 3" key="1">
    <citation type="submission" date="2019-02" db="EMBL/GenBank/DDBJ databases">
        <authorList>
            <person name="He Y."/>
            <person name="Shi H."/>
            <person name="Li J."/>
            <person name="Sun Y."/>
        </authorList>
    </citation>
    <scope>NUCLEOTIDE SEQUENCE [LARGE SCALE GENOMIC DNA]</scope>
</reference>
<sequence>MAIDRTKTPPAWHPTAVPTIYGWVAPENGELLVSIRGLENPVEYDVRTKKLGDYTRSEKVKIQAARRVEAKQPETSEKPKPIRGATNDALTKGIEDIGAALAHAQTLAVAQLPPARGRGRPKGAPNKTPEEKAAIAAKKAAKKNKDKKDA</sequence>
<dbReference type="EMBL" id="MK580972">
    <property type="protein sequence ID" value="QBP06260.1"/>
    <property type="molecule type" value="Genomic_DNA"/>
</dbReference>
<accession>A0A482IGP3</accession>